<accession>A0A1V9FKR1</accession>
<gene>
    <name evidence="2" type="ORF">A3860_39110</name>
</gene>
<comment type="caution">
    <text evidence="2">The sequence shown here is derived from an EMBL/GenBank/DDBJ whole genome shotgun (WGS) entry which is preliminary data.</text>
</comment>
<feature type="transmembrane region" description="Helical" evidence="1">
    <location>
        <begin position="47"/>
        <end position="74"/>
    </location>
</feature>
<dbReference type="Proteomes" id="UP000192796">
    <property type="component" value="Unassembled WGS sequence"/>
</dbReference>
<dbReference type="EMBL" id="LVYD01000090">
    <property type="protein sequence ID" value="OQP58944.1"/>
    <property type="molecule type" value="Genomic_DNA"/>
</dbReference>
<keyword evidence="1" id="KW-1133">Transmembrane helix</keyword>
<evidence type="ECO:0000313" key="2">
    <source>
        <dbReference type="EMBL" id="OQP58944.1"/>
    </source>
</evidence>
<organism evidence="2 3">
    <name type="scientific">Niastella vici</name>
    <dbReference type="NCBI Taxonomy" id="1703345"/>
    <lineage>
        <taxon>Bacteria</taxon>
        <taxon>Pseudomonadati</taxon>
        <taxon>Bacteroidota</taxon>
        <taxon>Chitinophagia</taxon>
        <taxon>Chitinophagales</taxon>
        <taxon>Chitinophagaceae</taxon>
        <taxon>Niastella</taxon>
    </lineage>
</organism>
<name>A0A1V9FKR1_9BACT</name>
<evidence type="ECO:0000256" key="1">
    <source>
        <dbReference type="SAM" id="Phobius"/>
    </source>
</evidence>
<reference evidence="2 3" key="1">
    <citation type="submission" date="2016-03" db="EMBL/GenBank/DDBJ databases">
        <title>Niastella vici sp. nov., isolated from farmland soil.</title>
        <authorList>
            <person name="Chen L."/>
            <person name="Wang D."/>
            <person name="Yang S."/>
            <person name="Wang G."/>
        </authorList>
    </citation>
    <scope>NUCLEOTIDE SEQUENCE [LARGE SCALE GENOMIC DNA]</scope>
    <source>
        <strain evidence="2 3">DJ57</strain>
    </source>
</reference>
<feature type="transmembrane region" description="Helical" evidence="1">
    <location>
        <begin position="12"/>
        <end position="35"/>
    </location>
</feature>
<evidence type="ECO:0000313" key="3">
    <source>
        <dbReference type="Proteomes" id="UP000192796"/>
    </source>
</evidence>
<dbReference type="AlphaFoldDB" id="A0A1V9FKR1"/>
<sequence>MERLILADAGFMLTDGLVFILTFLYYPFLLGLYYASQCHLKFEDILFFVWGVTMFFKPMGLDRFGLVGSLFTYAKVLYNPRNGRQ</sequence>
<keyword evidence="1" id="KW-0472">Membrane</keyword>
<keyword evidence="1" id="KW-0812">Transmembrane</keyword>
<protein>
    <submittedName>
        <fullName evidence="2">Uncharacterized protein</fullName>
    </submittedName>
</protein>
<proteinExistence type="predicted"/>
<keyword evidence="3" id="KW-1185">Reference proteome</keyword>